<protein>
    <submittedName>
        <fullName evidence="1">Uncharacterized protein</fullName>
    </submittedName>
</protein>
<evidence type="ECO:0000313" key="1">
    <source>
        <dbReference type="EMBL" id="CAJ1939128.1"/>
    </source>
</evidence>
<evidence type="ECO:0000313" key="2">
    <source>
        <dbReference type="Proteomes" id="UP001189624"/>
    </source>
</evidence>
<organism evidence="1 2">
    <name type="scientific">Sphenostylis stenocarpa</name>
    <dbReference type="NCBI Taxonomy" id="92480"/>
    <lineage>
        <taxon>Eukaryota</taxon>
        <taxon>Viridiplantae</taxon>
        <taxon>Streptophyta</taxon>
        <taxon>Embryophyta</taxon>
        <taxon>Tracheophyta</taxon>
        <taxon>Spermatophyta</taxon>
        <taxon>Magnoliopsida</taxon>
        <taxon>eudicotyledons</taxon>
        <taxon>Gunneridae</taxon>
        <taxon>Pentapetalae</taxon>
        <taxon>rosids</taxon>
        <taxon>fabids</taxon>
        <taxon>Fabales</taxon>
        <taxon>Fabaceae</taxon>
        <taxon>Papilionoideae</taxon>
        <taxon>50 kb inversion clade</taxon>
        <taxon>NPAAA clade</taxon>
        <taxon>indigoferoid/millettioid clade</taxon>
        <taxon>Phaseoleae</taxon>
        <taxon>Sphenostylis</taxon>
    </lineage>
</organism>
<keyword evidence="2" id="KW-1185">Reference proteome</keyword>
<dbReference type="EMBL" id="OY731400">
    <property type="protein sequence ID" value="CAJ1939128.1"/>
    <property type="molecule type" value="Genomic_DNA"/>
</dbReference>
<name>A0AA86S1R9_9FABA</name>
<dbReference type="AlphaFoldDB" id="A0AA86S1R9"/>
<feature type="non-terminal residue" evidence="1">
    <location>
        <position position="1"/>
    </location>
</feature>
<proteinExistence type="predicted"/>
<reference evidence="1" key="1">
    <citation type="submission" date="2023-10" db="EMBL/GenBank/DDBJ databases">
        <authorList>
            <person name="Domelevo Entfellner J.-B."/>
        </authorList>
    </citation>
    <scope>NUCLEOTIDE SEQUENCE</scope>
</reference>
<accession>A0AA86S1R9</accession>
<gene>
    <name evidence="1" type="ORF">AYBTSS11_LOCUS8965</name>
</gene>
<sequence length="55" mass="6245">HNFHSAGWVNIEQVATIGEGVSDEIQNFVCSYPLSVKLDNWMIVELSMVFNTDKM</sequence>
<dbReference type="Proteomes" id="UP001189624">
    <property type="component" value="Chromosome 3"/>
</dbReference>
<dbReference type="Gramene" id="rna-AYBTSS11_LOCUS8965">
    <property type="protein sequence ID" value="CAJ1939128.1"/>
    <property type="gene ID" value="gene-AYBTSS11_LOCUS8965"/>
</dbReference>